<dbReference type="Proteomes" id="UP001165064">
    <property type="component" value="Unassembled WGS sequence"/>
</dbReference>
<proteinExistence type="predicted"/>
<dbReference type="EMBL" id="BSXS01012541">
    <property type="protein sequence ID" value="GMF02564.1"/>
    <property type="molecule type" value="Genomic_DNA"/>
</dbReference>
<protein>
    <submittedName>
        <fullName evidence="1">Unnamed protein product</fullName>
    </submittedName>
</protein>
<organism evidence="1 2">
    <name type="scientific">Ambrosiozyma monospora</name>
    <name type="common">Yeast</name>
    <name type="synonym">Endomycopsis monosporus</name>
    <dbReference type="NCBI Taxonomy" id="43982"/>
    <lineage>
        <taxon>Eukaryota</taxon>
        <taxon>Fungi</taxon>
        <taxon>Dikarya</taxon>
        <taxon>Ascomycota</taxon>
        <taxon>Saccharomycotina</taxon>
        <taxon>Pichiomycetes</taxon>
        <taxon>Pichiales</taxon>
        <taxon>Pichiaceae</taxon>
        <taxon>Ambrosiozyma</taxon>
    </lineage>
</organism>
<sequence>MISRSFYVNVIFDKLKNKDKTTIRELCEKIYGKLKAVKAQNNGTDSSNELNNNDGLLIINSFQQEKPERSPEFYETGLEFRVVDEQGSKLDLVVTVNDTLRFLGLAEFKFGSNDADDVDKLVQRVNKRVKHFLTSEKYIGVLVRKLHRCVTDGDDTTTECIWQWVYTDVWFY</sequence>
<comment type="caution">
    <text evidence="1">The sequence shown here is derived from an EMBL/GenBank/DDBJ whole genome shotgun (WGS) entry which is preliminary data.</text>
</comment>
<evidence type="ECO:0000313" key="1">
    <source>
        <dbReference type="EMBL" id="GMF02564.1"/>
    </source>
</evidence>
<keyword evidence="2" id="KW-1185">Reference proteome</keyword>
<reference evidence="1" key="1">
    <citation type="submission" date="2023-04" db="EMBL/GenBank/DDBJ databases">
        <title>Ambrosiozyma monospora NBRC 10751.</title>
        <authorList>
            <person name="Ichikawa N."/>
            <person name="Sato H."/>
            <person name="Tonouchi N."/>
        </authorList>
    </citation>
    <scope>NUCLEOTIDE SEQUENCE</scope>
    <source>
        <strain evidence="1">NBRC 10751</strain>
    </source>
</reference>
<name>A0ACB5U6M7_AMBMO</name>
<accession>A0ACB5U6M7</accession>
<evidence type="ECO:0000313" key="2">
    <source>
        <dbReference type="Proteomes" id="UP001165064"/>
    </source>
</evidence>
<gene>
    <name evidence="1" type="ORF">Amon02_001149700</name>
</gene>